<keyword evidence="10" id="KW-0812">Transmembrane</keyword>
<feature type="binding site" description="axial binding residue" evidence="8">
    <location>
        <position position="473"/>
    </location>
    <ligand>
        <name>heme</name>
        <dbReference type="ChEBI" id="CHEBI:30413"/>
    </ligand>
    <ligandPart>
        <name>Fe</name>
        <dbReference type="ChEBI" id="CHEBI:18248"/>
    </ligandPart>
</feature>
<dbReference type="InterPro" id="IPR002401">
    <property type="entry name" value="Cyt_P450_E_grp-I"/>
</dbReference>
<organism evidence="11 12">
    <name type="scientific">Juglans regia</name>
    <name type="common">English walnut</name>
    <dbReference type="NCBI Taxonomy" id="51240"/>
    <lineage>
        <taxon>Eukaryota</taxon>
        <taxon>Viridiplantae</taxon>
        <taxon>Streptophyta</taxon>
        <taxon>Embryophyta</taxon>
        <taxon>Tracheophyta</taxon>
        <taxon>Spermatophyta</taxon>
        <taxon>Magnoliopsida</taxon>
        <taxon>eudicotyledons</taxon>
        <taxon>Gunneridae</taxon>
        <taxon>Pentapetalae</taxon>
        <taxon>rosids</taxon>
        <taxon>fabids</taxon>
        <taxon>Fagales</taxon>
        <taxon>Juglandaceae</taxon>
        <taxon>Juglans</taxon>
    </lineage>
</organism>
<dbReference type="PRINTS" id="PR00463">
    <property type="entry name" value="EP450I"/>
</dbReference>
<dbReference type="GO" id="GO:0020037">
    <property type="term" value="F:heme binding"/>
    <property type="evidence" value="ECO:0007669"/>
    <property type="project" value="InterPro"/>
</dbReference>
<dbReference type="Gramene" id="Jr03_12790_p1">
    <property type="protein sequence ID" value="cds.Jr03_12790_p1"/>
    <property type="gene ID" value="Jr03_12790"/>
</dbReference>
<dbReference type="InterPro" id="IPR017972">
    <property type="entry name" value="Cyt_P450_CS"/>
</dbReference>
<proteinExistence type="inferred from homology"/>
<dbReference type="CDD" id="cd11072">
    <property type="entry name" value="CYP71-like"/>
    <property type="match status" value="1"/>
</dbReference>
<comment type="cofactor">
    <cofactor evidence="1 8">
        <name>heme</name>
        <dbReference type="ChEBI" id="CHEBI:30413"/>
    </cofactor>
</comment>
<keyword evidence="3 8" id="KW-0349">Heme</keyword>
<evidence type="ECO:0000256" key="9">
    <source>
        <dbReference type="RuleBase" id="RU000461"/>
    </source>
</evidence>
<dbReference type="PROSITE" id="PS00086">
    <property type="entry name" value="CYTOCHROME_P450"/>
    <property type="match status" value="1"/>
</dbReference>
<evidence type="ECO:0000256" key="10">
    <source>
        <dbReference type="SAM" id="Phobius"/>
    </source>
</evidence>
<evidence type="ECO:0000256" key="2">
    <source>
        <dbReference type="ARBA" id="ARBA00010617"/>
    </source>
</evidence>
<gene>
    <name evidence="11" type="ORF">F2P56_006815</name>
</gene>
<dbReference type="GO" id="GO:0004497">
    <property type="term" value="F:monooxygenase activity"/>
    <property type="evidence" value="ECO:0007669"/>
    <property type="project" value="UniProtKB-KW"/>
</dbReference>
<evidence type="ECO:0000313" key="12">
    <source>
        <dbReference type="Proteomes" id="UP000619265"/>
    </source>
</evidence>
<feature type="transmembrane region" description="Helical" evidence="10">
    <location>
        <begin position="32"/>
        <end position="52"/>
    </location>
</feature>
<dbReference type="PRINTS" id="PR00385">
    <property type="entry name" value="P450"/>
</dbReference>
<evidence type="ECO:0000256" key="4">
    <source>
        <dbReference type="ARBA" id="ARBA00022723"/>
    </source>
</evidence>
<dbReference type="InterPro" id="IPR036396">
    <property type="entry name" value="Cyt_P450_sf"/>
</dbReference>
<evidence type="ECO:0000256" key="8">
    <source>
        <dbReference type="PIRSR" id="PIRSR602401-1"/>
    </source>
</evidence>
<evidence type="ECO:0000313" key="11">
    <source>
        <dbReference type="EMBL" id="KAF5474963.1"/>
    </source>
</evidence>
<name>A0A834D3T0_JUGRE</name>
<sequence length="539" mass="60810">TNRLGEKLHVWDHSERIQKKNHFLSNLSSMMLQYYSLALITSLFLLPLIWLLKRFIRSAKVQKLPPGPRKLPLIGNLHNLAGSLPHHALRELARKYGPLMHLQLGEVSAVVASSPRIAREFLKTHDLALGKRQEIFASKTLTYDGSDIIFSPFGDYWRQMRKVCVMELLSAKRVQSFSSLREDEVFNLIESIRSSSGSSINFTEKIYSLTSTIVCKAAFGSKCKDSDVFISLTREAVSAAGGFDLADFFPSQKFLRVITGTGTKLEEMHRKFDKILENIIHEHKENQKSAAISEVEPGQEDLVDYLLRLQQSSGLEVPITAKNIKAVIWDMFAAGTDTSSTTVVWGMSEMMRNPTVLEKAQAEIRKAFRGKEKIHEKDVGNLCYLKLVIQETLRLHPPLPVLIPRECTEPCAIDGYEIPVKTKVIINAWAIARDPVYWNRAESFMPERFAGSSTDFRGNSFEYIPFGAGRRICPGISFGLAYVELPLAQLLYHFDWELPGRTKPEDLDMIETVGAVATRKKPLYLIATAFTPSLDESRG</sequence>
<keyword evidence="7 9" id="KW-0503">Monooxygenase</keyword>
<dbReference type="GO" id="GO:0016705">
    <property type="term" value="F:oxidoreductase activity, acting on paired donors, with incorporation or reduction of molecular oxygen"/>
    <property type="evidence" value="ECO:0007669"/>
    <property type="project" value="InterPro"/>
</dbReference>
<keyword evidence="4 8" id="KW-0479">Metal-binding</keyword>
<protein>
    <recommendedName>
        <fullName evidence="13">Premnaspirodiene oxygenase-like</fullName>
    </recommendedName>
</protein>
<keyword evidence="5 9" id="KW-0560">Oxidoreductase</keyword>
<evidence type="ECO:0000256" key="7">
    <source>
        <dbReference type="ARBA" id="ARBA00023033"/>
    </source>
</evidence>
<dbReference type="Pfam" id="PF00067">
    <property type="entry name" value="p450"/>
    <property type="match status" value="1"/>
</dbReference>
<comment type="similarity">
    <text evidence="2 9">Belongs to the cytochrome P450 family.</text>
</comment>
<evidence type="ECO:0000256" key="1">
    <source>
        <dbReference type="ARBA" id="ARBA00001971"/>
    </source>
</evidence>
<reference evidence="11" key="1">
    <citation type="submission" date="2015-10" db="EMBL/GenBank/DDBJ databases">
        <authorList>
            <person name="Martinez-Garcia P.J."/>
            <person name="Crepeau M.W."/>
            <person name="Puiu D."/>
            <person name="Gonzalez-Ibeas D."/>
            <person name="Whalen J."/>
            <person name="Stevens K."/>
            <person name="Paul R."/>
            <person name="Butterfield T."/>
            <person name="Britton M."/>
            <person name="Reagan R."/>
            <person name="Chakraborty S."/>
            <person name="Walawage S.L."/>
            <person name="Vasquez-Gross H.A."/>
            <person name="Cardeno C."/>
            <person name="Famula R."/>
            <person name="Pratt K."/>
            <person name="Kuruganti S."/>
            <person name="Aradhya M.K."/>
            <person name="Leslie C.A."/>
            <person name="Dandekar A.M."/>
            <person name="Salzberg S.L."/>
            <person name="Wegrzyn J.L."/>
            <person name="Langley C.H."/>
            <person name="Neale D.B."/>
        </authorList>
    </citation>
    <scope>NUCLEOTIDE SEQUENCE</scope>
    <source>
        <tissue evidence="11">Leaves</tissue>
    </source>
</reference>
<evidence type="ECO:0000256" key="3">
    <source>
        <dbReference type="ARBA" id="ARBA00022617"/>
    </source>
</evidence>
<evidence type="ECO:0000256" key="5">
    <source>
        <dbReference type="ARBA" id="ARBA00023002"/>
    </source>
</evidence>
<dbReference type="EMBL" id="LIHL02000003">
    <property type="protein sequence ID" value="KAF5474963.1"/>
    <property type="molecule type" value="Genomic_DNA"/>
</dbReference>
<dbReference type="InterPro" id="IPR052306">
    <property type="entry name" value="CYP450_71D"/>
</dbReference>
<dbReference type="InterPro" id="IPR001128">
    <property type="entry name" value="Cyt_P450"/>
</dbReference>
<dbReference type="Gene3D" id="1.10.630.10">
    <property type="entry name" value="Cytochrome P450"/>
    <property type="match status" value="1"/>
</dbReference>
<dbReference type="GO" id="GO:0005506">
    <property type="term" value="F:iron ion binding"/>
    <property type="evidence" value="ECO:0007669"/>
    <property type="project" value="InterPro"/>
</dbReference>
<comment type="caution">
    <text evidence="11">The sequence shown here is derived from an EMBL/GenBank/DDBJ whole genome shotgun (WGS) entry which is preliminary data.</text>
</comment>
<keyword evidence="6 8" id="KW-0408">Iron</keyword>
<evidence type="ECO:0008006" key="13">
    <source>
        <dbReference type="Google" id="ProtNLM"/>
    </source>
</evidence>
<dbReference type="Proteomes" id="UP000619265">
    <property type="component" value="Unassembled WGS sequence"/>
</dbReference>
<evidence type="ECO:0000256" key="6">
    <source>
        <dbReference type="ARBA" id="ARBA00023004"/>
    </source>
</evidence>
<dbReference type="PANTHER" id="PTHR47953">
    <property type="entry name" value="OS08G0105600 PROTEIN"/>
    <property type="match status" value="1"/>
</dbReference>
<reference evidence="11" key="2">
    <citation type="submission" date="2020-03" db="EMBL/GenBank/DDBJ databases">
        <title>Walnut 2.0.</title>
        <authorList>
            <person name="Marrano A."/>
            <person name="Britton M."/>
            <person name="Zimin A.V."/>
            <person name="Zaini P.A."/>
            <person name="Workman R."/>
            <person name="Puiu D."/>
            <person name="Bianco L."/>
            <person name="Allen B.J."/>
            <person name="Troggio M."/>
            <person name="Leslie C.A."/>
            <person name="Timp W."/>
            <person name="Dendekar A."/>
            <person name="Salzberg S.L."/>
            <person name="Neale D.B."/>
        </authorList>
    </citation>
    <scope>NUCLEOTIDE SEQUENCE</scope>
    <source>
        <tissue evidence="11">Leaves</tissue>
    </source>
</reference>
<feature type="non-terminal residue" evidence="11">
    <location>
        <position position="539"/>
    </location>
</feature>
<accession>A0A834D3T0</accession>
<keyword evidence="10" id="KW-1133">Transmembrane helix</keyword>
<dbReference type="FunFam" id="1.10.630.10:FF:000008">
    <property type="entry name" value="Cytochrome P450 71D8"/>
    <property type="match status" value="1"/>
</dbReference>
<dbReference type="SUPFAM" id="SSF48264">
    <property type="entry name" value="Cytochrome P450"/>
    <property type="match status" value="1"/>
</dbReference>
<dbReference type="AlphaFoldDB" id="A0A834D3T0"/>
<keyword evidence="10" id="KW-0472">Membrane</keyword>
<dbReference type="PANTHER" id="PTHR47953:SF16">
    <property type="entry name" value="CYTOCHROME P450 71D8"/>
    <property type="match status" value="1"/>
</dbReference>